<name>A0A0S7E670_9FLAO</name>
<dbReference type="Proteomes" id="UP000069030">
    <property type="component" value="Chromosome"/>
</dbReference>
<protein>
    <submittedName>
        <fullName evidence="1">Uncharacterized protein</fullName>
    </submittedName>
</protein>
<dbReference type="KEGG" id="mod:AS202_13245"/>
<dbReference type="AlphaFoldDB" id="A0A0S7E670"/>
<evidence type="ECO:0000313" key="1">
    <source>
        <dbReference type="EMBL" id="ALU27058.1"/>
    </source>
</evidence>
<proteinExistence type="predicted"/>
<dbReference type="eggNOG" id="ENOG502ZC2G">
    <property type="taxonomic scope" value="Bacteria"/>
</dbReference>
<accession>A0A0S7E670</accession>
<dbReference type="GeneID" id="66975681"/>
<dbReference type="EMBL" id="CP013690">
    <property type="protein sequence ID" value="ALU27058.1"/>
    <property type="molecule type" value="Genomic_DNA"/>
</dbReference>
<dbReference type="RefSeq" id="WP_006259091.1">
    <property type="nucleotide sequence ID" value="NZ_BCMQ01000003.1"/>
</dbReference>
<sequence>MRNKFTFTVALIAISLASFAQERTNTIDNQFNTLLNESTNWQKSKIVEVEKLHQLQKNVNDSLTKLHLTIANNKDASLEHKESVESLTSQLQITRDSLSTSLTTTKNIEVLGISSEKSTFLTIIWAIIGILIIVLGIIYYRFKRSFSEIREVNRKLSETEEELEELRKSSLEREQRIRRQLQDEINKNKPVEKKE</sequence>
<gene>
    <name evidence="1" type="ORF">AS202_13245</name>
</gene>
<reference evidence="1 2" key="1">
    <citation type="journal article" date="2016" name="J. Zhejiang Univ. Sci. B">
        <title>Antibiotic resistance mechanisms of Myroides sp.</title>
        <authorList>
            <person name="Hu S."/>
            <person name="Yuan S."/>
            <person name="Qu H."/>
            <person name="Jiang T."/>
            <person name="Zhou Y."/>
            <person name="Wang M."/>
            <person name="Ming D."/>
        </authorList>
    </citation>
    <scope>NUCLEOTIDE SEQUENCE [LARGE SCALE GENOMIC DNA]</scope>
    <source>
        <strain evidence="1 2">PR63039</strain>
    </source>
</reference>
<organism evidence="1 2">
    <name type="scientific">Myroides odoratimimus</name>
    <dbReference type="NCBI Taxonomy" id="76832"/>
    <lineage>
        <taxon>Bacteria</taxon>
        <taxon>Pseudomonadati</taxon>
        <taxon>Bacteroidota</taxon>
        <taxon>Flavobacteriia</taxon>
        <taxon>Flavobacteriales</taxon>
        <taxon>Flavobacteriaceae</taxon>
        <taxon>Myroides</taxon>
    </lineage>
</organism>
<evidence type="ECO:0000313" key="2">
    <source>
        <dbReference type="Proteomes" id="UP000069030"/>
    </source>
</evidence>